<feature type="region of interest" description="Disordered" evidence="1">
    <location>
        <begin position="485"/>
        <end position="533"/>
    </location>
</feature>
<evidence type="ECO:0000313" key="4">
    <source>
        <dbReference type="Proteomes" id="UP001549920"/>
    </source>
</evidence>
<accession>A0ABR3HQ19</accession>
<organism evidence="3 4">
    <name type="scientific">Loxostege sticticalis</name>
    <name type="common">Beet webworm moth</name>
    <dbReference type="NCBI Taxonomy" id="481309"/>
    <lineage>
        <taxon>Eukaryota</taxon>
        <taxon>Metazoa</taxon>
        <taxon>Ecdysozoa</taxon>
        <taxon>Arthropoda</taxon>
        <taxon>Hexapoda</taxon>
        <taxon>Insecta</taxon>
        <taxon>Pterygota</taxon>
        <taxon>Neoptera</taxon>
        <taxon>Endopterygota</taxon>
        <taxon>Lepidoptera</taxon>
        <taxon>Glossata</taxon>
        <taxon>Ditrysia</taxon>
        <taxon>Pyraloidea</taxon>
        <taxon>Crambidae</taxon>
        <taxon>Pyraustinae</taxon>
        <taxon>Loxostege</taxon>
    </lineage>
</organism>
<dbReference type="EMBL" id="JBEUOH010000015">
    <property type="protein sequence ID" value="KAL0878583.1"/>
    <property type="molecule type" value="Genomic_DNA"/>
</dbReference>
<evidence type="ECO:0000256" key="1">
    <source>
        <dbReference type="SAM" id="MobiDB-lite"/>
    </source>
</evidence>
<feature type="compositionally biased region" description="Basic and acidic residues" evidence="1">
    <location>
        <begin position="23"/>
        <end position="33"/>
    </location>
</feature>
<comment type="caution">
    <text evidence="3">The sequence shown here is derived from an EMBL/GenBank/DDBJ whole genome shotgun (WGS) entry which is preliminary data.</text>
</comment>
<evidence type="ECO:0000313" key="3">
    <source>
        <dbReference type="EMBL" id="KAL0878583.1"/>
    </source>
</evidence>
<protein>
    <submittedName>
        <fullName evidence="3">Uncharacterized protein</fullName>
    </submittedName>
</protein>
<feature type="region of interest" description="Disordered" evidence="1">
    <location>
        <begin position="198"/>
        <end position="235"/>
    </location>
</feature>
<feature type="compositionally biased region" description="Gly residues" evidence="1">
    <location>
        <begin position="219"/>
        <end position="230"/>
    </location>
</feature>
<feature type="compositionally biased region" description="Basic and acidic residues" evidence="1">
    <location>
        <begin position="524"/>
        <end position="533"/>
    </location>
</feature>
<dbReference type="Proteomes" id="UP001549920">
    <property type="component" value="Unassembled WGS sequence"/>
</dbReference>
<feature type="chain" id="PRO_5045988059" evidence="2">
    <location>
        <begin position="19"/>
        <end position="533"/>
    </location>
</feature>
<keyword evidence="4" id="KW-1185">Reference proteome</keyword>
<feature type="signal peptide" evidence="2">
    <location>
        <begin position="1"/>
        <end position="18"/>
    </location>
</feature>
<gene>
    <name evidence="3" type="ORF">ABMA27_003666</name>
</gene>
<feature type="region of interest" description="Disordered" evidence="1">
    <location>
        <begin position="424"/>
        <end position="450"/>
    </location>
</feature>
<proteinExistence type="predicted"/>
<evidence type="ECO:0000256" key="2">
    <source>
        <dbReference type="SAM" id="SignalP"/>
    </source>
</evidence>
<reference evidence="3 4" key="1">
    <citation type="submission" date="2024-06" db="EMBL/GenBank/DDBJ databases">
        <title>A chromosome-level genome assembly of beet webworm, Loxostege sticticalis.</title>
        <authorList>
            <person name="Zhang Y."/>
        </authorList>
    </citation>
    <scope>NUCLEOTIDE SEQUENCE [LARGE SCALE GENOMIC DNA]</scope>
    <source>
        <strain evidence="3">AQ026</strain>
        <tissue evidence="3">Whole body</tissue>
    </source>
</reference>
<feature type="compositionally biased region" description="Polar residues" evidence="1">
    <location>
        <begin position="199"/>
        <end position="214"/>
    </location>
</feature>
<sequence>MKFTVVLIAALSVSASLAIKVKKSDEPKDKREAPVGYPSHSSHSFQAPSVGHGDASAISVGAGYSVGGAKPSFTLGGHEGGYQLSSDGLQAGGHPTYQLAPITLQPTHGFASSDLSQLMSQLSHGLNSGQLQIQSGESYQQGEQGGHGAQELSLPQFTYGSPKLQQYAVSEQPISNVPSYAAGTKGLGSYSTGPVLFSPSDSHGTAPSLTYGQPSSGHSFGGASLGGSSSGGHSFANAPSSGHSFGGASLGGLSSGGHSFGEGAITLSAGPGHSFPGLSLGNGGHSFGGSLKGFGATYGAPSKTSFKPSAFIGASVQGESGHGLSGHGLSGLSGHGLSGLSGHGLSGLSGSYGAPSFGSIGGGSHGFALSSGGHGSSLGGSFGGSFGGGSSKFIAPTYLPSKSEGFGSSLESVASFASEGHLGSSPGSSYSAPSSSYGHPSSASHAASSSSPQYYVPSKSSFPSFGGSSSSFKAPYSGHGSVSSFSSGHKHGFGGHSSHGPRYGLPKGELQGAHSETSYNTIKYSEELKPRVH</sequence>
<feature type="compositionally biased region" description="Polar residues" evidence="1">
    <location>
        <begin position="514"/>
        <end position="523"/>
    </location>
</feature>
<name>A0ABR3HQ19_LOXSC</name>
<keyword evidence="2" id="KW-0732">Signal</keyword>
<feature type="region of interest" description="Disordered" evidence="1">
    <location>
        <begin position="23"/>
        <end position="50"/>
    </location>
</feature>